<gene>
    <name evidence="2" type="ORF">DV515_00019265</name>
</gene>
<name>A0A3L8Q575_CHLGU</name>
<keyword evidence="3" id="KW-1185">Reference proteome</keyword>
<dbReference type="EMBL" id="QUSF01007151">
    <property type="protein sequence ID" value="RLV62487.1"/>
    <property type="molecule type" value="Genomic_DNA"/>
</dbReference>
<proteinExistence type="predicted"/>
<accession>A0A3L8Q575</accession>
<evidence type="ECO:0000313" key="3">
    <source>
        <dbReference type="Proteomes" id="UP000276834"/>
    </source>
</evidence>
<feature type="region of interest" description="Disordered" evidence="1">
    <location>
        <begin position="77"/>
        <end position="109"/>
    </location>
</feature>
<reference evidence="2 3" key="1">
    <citation type="journal article" date="2018" name="Proc. R. Soc. B">
        <title>A non-coding region near Follistatin controls head colour polymorphism in the Gouldian finch.</title>
        <authorList>
            <person name="Toomey M.B."/>
            <person name="Marques C.I."/>
            <person name="Andrade P."/>
            <person name="Araujo P.M."/>
            <person name="Sabatino S."/>
            <person name="Gazda M.A."/>
            <person name="Afonso S."/>
            <person name="Lopes R.J."/>
            <person name="Corbo J.C."/>
            <person name="Carneiro M."/>
        </authorList>
    </citation>
    <scope>NUCLEOTIDE SEQUENCE [LARGE SCALE GENOMIC DNA]</scope>
    <source>
        <strain evidence="2">Red01</strain>
        <tissue evidence="2">Muscle</tissue>
    </source>
</reference>
<evidence type="ECO:0000313" key="2">
    <source>
        <dbReference type="EMBL" id="RLV62487.1"/>
    </source>
</evidence>
<organism evidence="2 3">
    <name type="scientific">Chloebia gouldiae</name>
    <name type="common">Gouldian finch</name>
    <name type="synonym">Erythrura gouldiae</name>
    <dbReference type="NCBI Taxonomy" id="44316"/>
    <lineage>
        <taxon>Eukaryota</taxon>
        <taxon>Metazoa</taxon>
        <taxon>Chordata</taxon>
        <taxon>Craniata</taxon>
        <taxon>Vertebrata</taxon>
        <taxon>Euteleostomi</taxon>
        <taxon>Archelosauria</taxon>
        <taxon>Archosauria</taxon>
        <taxon>Dinosauria</taxon>
        <taxon>Saurischia</taxon>
        <taxon>Theropoda</taxon>
        <taxon>Coelurosauria</taxon>
        <taxon>Aves</taxon>
        <taxon>Neognathae</taxon>
        <taxon>Neoaves</taxon>
        <taxon>Telluraves</taxon>
        <taxon>Australaves</taxon>
        <taxon>Passeriformes</taxon>
        <taxon>Passeroidea</taxon>
        <taxon>Passeridae</taxon>
        <taxon>Chloebia</taxon>
    </lineage>
</organism>
<evidence type="ECO:0000256" key="1">
    <source>
        <dbReference type="SAM" id="MobiDB-lite"/>
    </source>
</evidence>
<protein>
    <submittedName>
        <fullName evidence="2">Uncharacterized protein</fullName>
    </submittedName>
</protein>
<comment type="caution">
    <text evidence="2">The sequence shown here is derived from an EMBL/GenBank/DDBJ whole genome shotgun (WGS) entry which is preliminary data.</text>
</comment>
<feature type="non-terminal residue" evidence="2">
    <location>
        <position position="109"/>
    </location>
</feature>
<feature type="non-terminal residue" evidence="2">
    <location>
        <position position="1"/>
    </location>
</feature>
<dbReference type="Proteomes" id="UP000276834">
    <property type="component" value="Unassembled WGS sequence"/>
</dbReference>
<sequence>ALPRQVRGGSFINSSPKNSHLIGVHWGSSSTGEWGKFGSFTSKKFRFSRYPLGLFLDRSVGKSVHSCPKKSILIGSRWGSSSTGERGNSVHLHPKNSHLIGVHRGSSST</sequence>
<dbReference type="AlphaFoldDB" id="A0A3L8Q575"/>